<name>A0A5C3P6Q5_9APHY</name>
<evidence type="ECO:0000313" key="4">
    <source>
        <dbReference type="EMBL" id="TFK85335.1"/>
    </source>
</evidence>
<keyword evidence="5" id="KW-1185">Reference proteome</keyword>
<evidence type="ECO:0000259" key="3">
    <source>
        <dbReference type="Pfam" id="PF26640"/>
    </source>
</evidence>
<sequence>MNCLPLLDRFRSRLISFVSSVCMKGLERCGLAVPQDPASRSCWKRLLLKIPALPIYITARNTWTGNLSLDGSLSPTLSPNIDDMRLLDTRTGEFVWVNDPTILRFAIISHVWSADGEQPYQDLLRVHNDVRTERALNPELPTDIILRRASPKIRDCCAYALADGFDFLWIDSCCIDKTSSAELSEAINSMYTWYSLSTVCYAFLQDVNSDEDPRLPLSAFRRSRWHTRGWTLQELIAPRVVVFVSAAWRSLGTKGQLADVIEEVTGVDRGVLLHTAPLTSVTVARRMSWAARRVTTRKEDEAYSLMGIFGVNMPAIYGEGALAFGRLQEEILKQVPDQTIFVWDTGHSSLDADEYDGSRSSLLAASPAAFAHSAGVTVISRDELLHRVHAASPSPWYMPTSRGLRTSFPLLTIGAPYSLAFLACVDEHDHLLALVLKKSPEGEVHSVGTVGWNAVRARYRSMLRSSTWGPLAGGTRPMRDTLGGEQYTRIVRVLRCPGGITAVEVVVAHRPSLPPDRDTTAIVIRGTLSMEPAPSRQGLRSYTLVEDFSTAVLCLFYWLALFMITFLVLLVLWKVAGLRFQRERVPRLIRPPYLWPPYI</sequence>
<keyword evidence="1" id="KW-0472">Membrane</keyword>
<dbReference type="Proteomes" id="UP000308197">
    <property type="component" value="Unassembled WGS sequence"/>
</dbReference>
<evidence type="ECO:0000313" key="5">
    <source>
        <dbReference type="Proteomes" id="UP000308197"/>
    </source>
</evidence>
<dbReference type="InterPro" id="IPR058525">
    <property type="entry name" value="DUF8212"/>
</dbReference>
<protein>
    <submittedName>
        <fullName evidence="4">HET-domain-containing protein</fullName>
    </submittedName>
</protein>
<feature type="domain" description="DUF8212" evidence="3">
    <location>
        <begin position="323"/>
        <end position="413"/>
    </location>
</feature>
<accession>A0A5C3P6Q5</accession>
<evidence type="ECO:0000259" key="2">
    <source>
        <dbReference type="Pfam" id="PF06985"/>
    </source>
</evidence>
<organism evidence="4 5">
    <name type="scientific">Polyporus arcularius HHB13444</name>
    <dbReference type="NCBI Taxonomy" id="1314778"/>
    <lineage>
        <taxon>Eukaryota</taxon>
        <taxon>Fungi</taxon>
        <taxon>Dikarya</taxon>
        <taxon>Basidiomycota</taxon>
        <taxon>Agaricomycotina</taxon>
        <taxon>Agaricomycetes</taxon>
        <taxon>Polyporales</taxon>
        <taxon>Polyporaceae</taxon>
        <taxon>Polyporus</taxon>
    </lineage>
</organism>
<feature type="non-terminal residue" evidence="4">
    <location>
        <position position="1"/>
    </location>
</feature>
<feature type="transmembrane region" description="Helical" evidence="1">
    <location>
        <begin position="555"/>
        <end position="576"/>
    </location>
</feature>
<keyword evidence="1" id="KW-0812">Transmembrane</keyword>
<dbReference type="Pfam" id="PF06985">
    <property type="entry name" value="HET"/>
    <property type="match status" value="1"/>
</dbReference>
<keyword evidence="1" id="KW-1133">Transmembrane helix</keyword>
<dbReference type="AlphaFoldDB" id="A0A5C3P6Q5"/>
<dbReference type="STRING" id="1314778.A0A5C3P6Q5"/>
<reference evidence="4 5" key="1">
    <citation type="journal article" date="2019" name="Nat. Ecol. Evol.">
        <title>Megaphylogeny resolves global patterns of mushroom evolution.</title>
        <authorList>
            <person name="Varga T."/>
            <person name="Krizsan K."/>
            <person name="Foldi C."/>
            <person name="Dima B."/>
            <person name="Sanchez-Garcia M."/>
            <person name="Sanchez-Ramirez S."/>
            <person name="Szollosi G.J."/>
            <person name="Szarkandi J.G."/>
            <person name="Papp V."/>
            <person name="Albert L."/>
            <person name="Andreopoulos W."/>
            <person name="Angelini C."/>
            <person name="Antonin V."/>
            <person name="Barry K.W."/>
            <person name="Bougher N.L."/>
            <person name="Buchanan P."/>
            <person name="Buyck B."/>
            <person name="Bense V."/>
            <person name="Catcheside P."/>
            <person name="Chovatia M."/>
            <person name="Cooper J."/>
            <person name="Damon W."/>
            <person name="Desjardin D."/>
            <person name="Finy P."/>
            <person name="Geml J."/>
            <person name="Haridas S."/>
            <person name="Hughes K."/>
            <person name="Justo A."/>
            <person name="Karasinski D."/>
            <person name="Kautmanova I."/>
            <person name="Kiss B."/>
            <person name="Kocsube S."/>
            <person name="Kotiranta H."/>
            <person name="LaButti K.M."/>
            <person name="Lechner B.E."/>
            <person name="Liimatainen K."/>
            <person name="Lipzen A."/>
            <person name="Lukacs Z."/>
            <person name="Mihaltcheva S."/>
            <person name="Morgado L.N."/>
            <person name="Niskanen T."/>
            <person name="Noordeloos M.E."/>
            <person name="Ohm R.A."/>
            <person name="Ortiz-Santana B."/>
            <person name="Ovrebo C."/>
            <person name="Racz N."/>
            <person name="Riley R."/>
            <person name="Savchenko A."/>
            <person name="Shiryaev A."/>
            <person name="Soop K."/>
            <person name="Spirin V."/>
            <person name="Szebenyi C."/>
            <person name="Tomsovsky M."/>
            <person name="Tulloss R.E."/>
            <person name="Uehling J."/>
            <person name="Grigoriev I.V."/>
            <person name="Vagvolgyi C."/>
            <person name="Papp T."/>
            <person name="Martin F.M."/>
            <person name="Miettinen O."/>
            <person name="Hibbett D.S."/>
            <person name="Nagy L.G."/>
        </authorList>
    </citation>
    <scope>NUCLEOTIDE SEQUENCE [LARGE SCALE GENOMIC DNA]</scope>
    <source>
        <strain evidence="4 5">HHB13444</strain>
    </source>
</reference>
<evidence type="ECO:0000256" key="1">
    <source>
        <dbReference type="SAM" id="Phobius"/>
    </source>
</evidence>
<gene>
    <name evidence="4" type="ORF">K466DRAFT_191473</name>
</gene>
<feature type="domain" description="Heterokaryon incompatibility" evidence="2">
    <location>
        <begin position="105"/>
        <end position="211"/>
    </location>
</feature>
<dbReference type="InterPro" id="IPR010730">
    <property type="entry name" value="HET"/>
</dbReference>
<dbReference type="PANTHER" id="PTHR10622:SF10">
    <property type="entry name" value="HET DOMAIN-CONTAINING PROTEIN"/>
    <property type="match status" value="1"/>
</dbReference>
<proteinExistence type="predicted"/>
<dbReference type="EMBL" id="ML211259">
    <property type="protein sequence ID" value="TFK85335.1"/>
    <property type="molecule type" value="Genomic_DNA"/>
</dbReference>
<dbReference type="Pfam" id="PF26640">
    <property type="entry name" value="DUF8212"/>
    <property type="match status" value="1"/>
</dbReference>
<dbReference type="PANTHER" id="PTHR10622">
    <property type="entry name" value="HET DOMAIN-CONTAINING PROTEIN"/>
    <property type="match status" value="1"/>
</dbReference>
<dbReference type="InParanoid" id="A0A5C3P6Q5"/>